<dbReference type="OrthoDB" id="3660930at2759"/>
<feature type="signal peptide" evidence="1">
    <location>
        <begin position="1"/>
        <end position="18"/>
    </location>
</feature>
<protein>
    <recommendedName>
        <fullName evidence="4">IDI-2</fullName>
    </recommendedName>
</protein>
<dbReference type="EMBL" id="CDHN01000003">
    <property type="protein sequence ID" value="CEJ90302.1"/>
    <property type="molecule type" value="Genomic_DNA"/>
</dbReference>
<sequence length="131" mass="13606">MKFSTIITTVFFSGLAAAARLSQADAEAYCGDLGVMPVPEGANPDTVRTCLEHPLGSPKTPQILEKRDCWYGKKSGCSKGYCWKTCGQGGQWCWTANGDGSGPWITCGSDGDCNEGQSCGGGGCKACGCSC</sequence>
<keyword evidence="1" id="KW-0732">Signal</keyword>
<gene>
    <name evidence="2" type="ORF">VHEMI06094</name>
</gene>
<organism evidence="2 3">
    <name type="scientific">[Torrubiella] hemipterigena</name>
    <dbReference type="NCBI Taxonomy" id="1531966"/>
    <lineage>
        <taxon>Eukaryota</taxon>
        <taxon>Fungi</taxon>
        <taxon>Dikarya</taxon>
        <taxon>Ascomycota</taxon>
        <taxon>Pezizomycotina</taxon>
        <taxon>Sordariomycetes</taxon>
        <taxon>Hypocreomycetidae</taxon>
        <taxon>Hypocreales</taxon>
        <taxon>Clavicipitaceae</taxon>
        <taxon>Clavicipitaceae incertae sedis</taxon>
        <taxon>'Torrubiella' clade</taxon>
    </lineage>
</organism>
<dbReference type="Proteomes" id="UP000039046">
    <property type="component" value="Unassembled WGS sequence"/>
</dbReference>
<evidence type="ECO:0008006" key="4">
    <source>
        <dbReference type="Google" id="ProtNLM"/>
    </source>
</evidence>
<keyword evidence="3" id="KW-1185">Reference proteome</keyword>
<dbReference type="AlphaFoldDB" id="A0A0A1TKB6"/>
<dbReference type="HOGENOM" id="CLU_113390_2_0_1"/>
<accession>A0A0A1TKB6</accession>
<proteinExistence type="predicted"/>
<feature type="chain" id="PRO_5001979757" description="IDI-2" evidence="1">
    <location>
        <begin position="19"/>
        <end position="131"/>
    </location>
</feature>
<evidence type="ECO:0000313" key="3">
    <source>
        <dbReference type="Proteomes" id="UP000039046"/>
    </source>
</evidence>
<name>A0A0A1TKB6_9HYPO</name>
<reference evidence="2 3" key="1">
    <citation type="journal article" date="2015" name="Genome Announc.">
        <title>Draft Genome Sequence and Gene Annotation of the Entomopathogenic Fungus Verticillium hemipterigenum.</title>
        <authorList>
            <person name="Horn F."/>
            <person name="Habel A."/>
            <person name="Scharf D.H."/>
            <person name="Dworschak J."/>
            <person name="Brakhage A.A."/>
            <person name="Guthke R."/>
            <person name="Hertweck C."/>
            <person name="Linde J."/>
        </authorList>
    </citation>
    <scope>NUCLEOTIDE SEQUENCE [LARGE SCALE GENOMIC DNA]</scope>
</reference>
<evidence type="ECO:0000256" key="1">
    <source>
        <dbReference type="SAM" id="SignalP"/>
    </source>
</evidence>
<evidence type="ECO:0000313" key="2">
    <source>
        <dbReference type="EMBL" id="CEJ90302.1"/>
    </source>
</evidence>